<organism evidence="1 2">
    <name type="scientific">Rhodococcus pyridinivorans AK37</name>
    <dbReference type="NCBI Taxonomy" id="1114960"/>
    <lineage>
        <taxon>Bacteria</taxon>
        <taxon>Bacillati</taxon>
        <taxon>Actinomycetota</taxon>
        <taxon>Actinomycetes</taxon>
        <taxon>Mycobacteriales</taxon>
        <taxon>Nocardiaceae</taxon>
        <taxon>Rhodococcus</taxon>
    </lineage>
</organism>
<accession>H0JTU3</accession>
<gene>
    <name evidence="1" type="ORF">AK37_15563</name>
</gene>
<sequence length="143" mass="15384">MQEQAECHGLEDSVRFHGRIDDVEILQGIYSETLISISPGYVGLSLTQSLGFGVPVLYAEDAPHAPEIELKRFGGTRSYLPTTAPALAAAMRQWVGELDSDPMDGASLAQEISKYYSAEAMADGLWAALQGKSLEVGPDGWPV</sequence>
<reference evidence="1 2" key="1">
    <citation type="submission" date="2011-12" db="EMBL/GenBank/DDBJ databases">
        <authorList>
            <person name="Kriszt B."/>
            <person name="Tancsics A."/>
            <person name="Cserhati M."/>
            <person name="Toth A."/>
            <person name="Nagy I."/>
            <person name="Horvath B."/>
            <person name="Tamura T."/>
            <person name="Kukolya J."/>
            <person name="Szoboszlay S."/>
        </authorList>
    </citation>
    <scope>NUCLEOTIDE SEQUENCE [LARGE SCALE GENOMIC DNA]</scope>
    <source>
        <strain evidence="1 2">AK37</strain>
    </source>
</reference>
<keyword evidence="1" id="KW-0808">Transferase</keyword>
<dbReference type="Gene3D" id="3.40.50.2000">
    <property type="entry name" value="Glycogen Phosphorylase B"/>
    <property type="match status" value="1"/>
</dbReference>
<dbReference type="AlphaFoldDB" id="H0JTU3"/>
<dbReference type="EMBL" id="AHBW01000046">
    <property type="protein sequence ID" value="EHK82634.1"/>
    <property type="molecule type" value="Genomic_DNA"/>
</dbReference>
<protein>
    <submittedName>
        <fullName evidence="1">Putative glycosyltransferase</fullName>
    </submittedName>
</protein>
<evidence type="ECO:0000313" key="2">
    <source>
        <dbReference type="Proteomes" id="UP000005064"/>
    </source>
</evidence>
<dbReference type="Proteomes" id="UP000005064">
    <property type="component" value="Unassembled WGS sequence"/>
</dbReference>
<proteinExistence type="predicted"/>
<dbReference type="SUPFAM" id="SSF53756">
    <property type="entry name" value="UDP-Glycosyltransferase/glycogen phosphorylase"/>
    <property type="match status" value="1"/>
</dbReference>
<name>H0JTU3_9NOCA</name>
<dbReference type="GO" id="GO:0016740">
    <property type="term" value="F:transferase activity"/>
    <property type="evidence" value="ECO:0007669"/>
    <property type="project" value="UniProtKB-KW"/>
</dbReference>
<comment type="caution">
    <text evidence="1">The sequence shown here is derived from an EMBL/GenBank/DDBJ whole genome shotgun (WGS) entry which is preliminary data.</text>
</comment>
<evidence type="ECO:0000313" key="1">
    <source>
        <dbReference type="EMBL" id="EHK82634.1"/>
    </source>
</evidence>